<dbReference type="Pfam" id="PF00440">
    <property type="entry name" value="TetR_N"/>
    <property type="match status" value="1"/>
</dbReference>
<dbReference type="InterPro" id="IPR001647">
    <property type="entry name" value="HTH_TetR"/>
</dbReference>
<feature type="region of interest" description="Disordered" evidence="5">
    <location>
        <begin position="184"/>
        <end position="203"/>
    </location>
</feature>
<dbReference type="Proteomes" id="UP000602004">
    <property type="component" value="Unassembled WGS sequence"/>
</dbReference>
<organism evidence="7 8">
    <name type="scientific">Paraburkholderia caffeinilytica</name>
    <dbReference type="NCBI Taxonomy" id="1761016"/>
    <lineage>
        <taxon>Bacteria</taxon>
        <taxon>Pseudomonadati</taxon>
        <taxon>Pseudomonadota</taxon>
        <taxon>Betaproteobacteria</taxon>
        <taxon>Burkholderiales</taxon>
        <taxon>Burkholderiaceae</taxon>
        <taxon>Paraburkholderia</taxon>
    </lineage>
</organism>
<evidence type="ECO:0000256" key="5">
    <source>
        <dbReference type="SAM" id="MobiDB-lite"/>
    </source>
</evidence>
<evidence type="ECO:0000313" key="7">
    <source>
        <dbReference type="EMBL" id="GGC29104.1"/>
    </source>
</evidence>
<evidence type="ECO:0000256" key="1">
    <source>
        <dbReference type="ARBA" id="ARBA00023015"/>
    </source>
</evidence>
<reference evidence="8" key="1">
    <citation type="journal article" date="2019" name="Int. J. Syst. Evol. Microbiol.">
        <title>The Global Catalogue of Microorganisms (GCM) 10K type strain sequencing project: providing services to taxonomists for standard genome sequencing and annotation.</title>
        <authorList>
            <consortium name="The Broad Institute Genomics Platform"/>
            <consortium name="The Broad Institute Genome Sequencing Center for Infectious Disease"/>
            <person name="Wu L."/>
            <person name="Ma J."/>
        </authorList>
    </citation>
    <scope>NUCLEOTIDE SEQUENCE [LARGE SCALE GENOMIC DNA]</scope>
    <source>
        <strain evidence="8">CGMCC 1.15103</strain>
    </source>
</reference>
<keyword evidence="8" id="KW-1185">Reference proteome</keyword>
<keyword evidence="1" id="KW-0805">Transcription regulation</keyword>
<gene>
    <name evidence="7" type="ORF">GCM10011400_14780</name>
</gene>
<dbReference type="SUPFAM" id="SSF48498">
    <property type="entry name" value="Tetracyclin repressor-like, C-terminal domain"/>
    <property type="match status" value="1"/>
</dbReference>
<keyword evidence="2 4" id="KW-0238">DNA-binding</keyword>
<feature type="DNA-binding region" description="H-T-H motif" evidence="4">
    <location>
        <begin position="25"/>
        <end position="44"/>
    </location>
</feature>
<dbReference type="RefSeq" id="WP_115782729.1">
    <property type="nucleotide sequence ID" value="NZ_BMHL01000002.1"/>
</dbReference>
<evidence type="ECO:0000256" key="2">
    <source>
        <dbReference type="ARBA" id="ARBA00023125"/>
    </source>
</evidence>
<keyword evidence="3" id="KW-0804">Transcription</keyword>
<evidence type="ECO:0000256" key="4">
    <source>
        <dbReference type="PROSITE-ProRule" id="PRU00335"/>
    </source>
</evidence>
<dbReference type="PANTHER" id="PTHR47506">
    <property type="entry name" value="TRANSCRIPTIONAL REGULATORY PROTEIN"/>
    <property type="match status" value="1"/>
</dbReference>
<evidence type="ECO:0000313" key="8">
    <source>
        <dbReference type="Proteomes" id="UP000602004"/>
    </source>
</evidence>
<accession>A0ABQ1LV64</accession>
<proteinExistence type="predicted"/>
<dbReference type="PANTHER" id="PTHR47506:SF1">
    <property type="entry name" value="HTH-TYPE TRANSCRIPTIONAL REGULATOR YJDC"/>
    <property type="match status" value="1"/>
</dbReference>
<dbReference type="PROSITE" id="PS50977">
    <property type="entry name" value="HTH_TETR_2"/>
    <property type="match status" value="1"/>
</dbReference>
<sequence length="203" mass="22716">MLQKRQDIIETALRLFELHGYRAVGIDRIIAESGVAKMTMYKHFRSKDDLVVEVLRERDRRTRESLAAFVTRSKGARNRVQAIFQWLDRRLKCAEFNGCMFVNAVSEYGQDSGEILRTASEHKSSMQAYFAAILSEAVSTEAEPLSRQLMMLIDGATVATQVSGRSDSAMAAWEIFSKLLPKSDEATGKSAPRRVPKPAAARA</sequence>
<evidence type="ECO:0000256" key="3">
    <source>
        <dbReference type="ARBA" id="ARBA00023163"/>
    </source>
</evidence>
<dbReference type="EMBL" id="BMHL01000002">
    <property type="protein sequence ID" value="GGC29104.1"/>
    <property type="molecule type" value="Genomic_DNA"/>
</dbReference>
<dbReference type="SUPFAM" id="SSF46689">
    <property type="entry name" value="Homeodomain-like"/>
    <property type="match status" value="1"/>
</dbReference>
<dbReference type="InterPro" id="IPR036271">
    <property type="entry name" value="Tet_transcr_reg_TetR-rel_C_sf"/>
</dbReference>
<protein>
    <submittedName>
        <fullName evidence="7">TetR family transcriptional regulator</fullName>
    </submittedName>
</protein>
<dbReference type="Gene3D" id="1.10.357.10">
    <property type="entry name" value="Tetracycline Repressor, domain 2"/>
    <property type="match status" value="1"/>
</dbReference>
<feature type="domain" description="HTH tetR-type" evidence="6">
    <location>
        <begin position="2"/>
        <end position="62"/>
    </location>
</feature>
<comment type="caution">
    <text evidence="7">The sequence shown here is derived from an EMBL/GenBank/DDBJ whole genome shotgun (WGS) entry which is preliminary data.</text>
</comment>
<dbReference type="PRINTS" id="PR00455">
    <property type="entry name" value="HTHTETR"/>
</dbReference>
<name>A0ABQ1LV64_9BURK</name>
<dbReference type="InterPro" id="IPR009057">
    <property type="entry name" value="Homeodomain-like_sf"/>
</dbReference>
<evidence type="ECO:0000259" key="6">
    <source>
        <dbReference type="PROSITE" id="PS50977"/>
    </source>
</evidence>